<keyword evidence="3" id="KW-1185">Reference proteome</keyword>
<sequence>MPRGNGDDRGYTLSLSSLSQLELSDSESGDENDSLMSWKKETTSRSHTATVNKKEDPQASNATNYQQQLNAVAPASLTVINNHESITKSEYSPLPSSRRSSISVYHEYQERHIETAVSTADVIDTHSSSNQGTVGYETHVPDEEAHASSPQGGYSEEAHISSSATISIGNASSKQEVNETPSDMSEIYDNRSFHSKHATNIDEPSNTDGMESEIYETQPPRNKSVISSASVINDELEKEEMPLATTLSSLDVDSIEAILKQPPAYQSLLYPQGQVSSVAERSCECMSKSSTSKKAEGGLSTRNERTKISSHSTYPQDDSINMDKSDLSQPKLGPNIINKDSSYSSPTSIPFNGGNIDLETVESEVRNQYSDVHRIIVLESDSSSSSESGEVNKQSYSTRKDVIHIESPRNVTHHTSNEAHMPRHKVLHQVSVNQFHEYYDDKYNEENRKFTRGTNITPRVDGEAVFRRLEGVVENFKHINGKMEALISEELDNERRVASLKEVFTDKPRLTNAYLESKCYTSKNFKPTVKNEDFRTDAYAKKLQKHIKRALMKERISQMQGVQCVLREHLERRIHNSMNDILADISRTEKTMKAIAKGNKVYAIRLCNVRNDPQSQYFINVLSQSHGQSSTVVLSRNIGLFRMTSVTPPLVDNQLMNVIAKYEKNRTAFPQLLKIMADYVSTSYCGTSQSNINCWYQNMLETTPDPHESIIQLRYMSTLTCNKGEMSLEKRGALAGCKIASLFNGRHEQLFCIENTRHVKINQLKGDRKFNFIVAPTSKQSSHGRISIFKAPLKILNSRTRDYLCVDLVTNELCFSNNDPKSSRYSPTVPAHFEIIPSYKI</sequence>
<organism evidence="2 3">
    <name type="scientific">Babesia gibsoni</name>
    <dbReference type="NCBI Taxonomy" id="33632"/>
    <lineage>
        <taxon>Eukaryota</taxon>
        <taxon>Sar</taxon>
        <taxon>Alveolata</taxon>
        <taxon>Apicomplexa</taxon>
        <taxon>Aconoidasida</taxon>
        <taxon>Piroplasmida</taxon>
        <taxon>Babesiidae</taxon>
        <taxon>Babesia</taxon>
    </lineage>
</organism>
<feature type="region of interest" description="Disordered" evidence="1">
    <location>
        <begin position="1"/>
        <end position="61"/>
    </location>
</feature>
<reference evidence="2" key="1">
    <citation type="submission" date="2023-08" db="EMBL/GenBank/DDBJ databases">
        <title>Draft sequence of the Babesia gibsoni genome.</title>
        <authorList>
            <person name="Yamagishi J.Y."/>
            <person name="Xuan X.X."/>
        </authorList>
    </citation>
    <scope>NUCLEOTIDE SEQUENCE</scope>
    <source>
        <strain evidence="2">Azabu</strain>
    </source>
</reference>
<name>A0AAD8LNC1_BABGI</name>
<feature type="compositionally biased region" description="Basic and acidic residues" evidence="1">
    <location>
        <begin position="1"/>
        <end position="10"/>
    </location>
</feature>
<feature type="compositionally biased region" description="Acidic residues" evidence="1">
    <location>
        <begin position="24"/>
        <end position="33"/>
    </location>
</feature>
<feature type="region of interest" description="Disordered" evidence="1">
    <location>
        <begin position="287"/>
        <end position="329"/>
    </location>
</feature>
<proteinExistence type="predicted"/>
<evidence type="ECO:0000313" key="3">
    <source>
        <dbReference type="Proteomes" id="UP001230268"/>
    </source>
</evidence>
<feature type="compositionally biased region" description="Low complexity" evidence="1">
    <location>
        <begin position="13"/>
        <end position="23"/>
    </location>
</feature>
<dbReference type="AlphaFoldDB" id="A0AAD8LNC1"/>
<feature type="compositionally biased region" description="Polar residues" evidence="1">
    <location>
        <begin position="309"/>
        <end position="319"/>
    </location>
</feature>
<accession>A0AAD8LNC1</accession>
<comment type="caution">
    <text evidence="2">The sequence shown here is derived from an EMBL/GenBank/DDBJ whole genome shotgun (WGS) entry which is preliminary data.</text>
</comment>
<protein>
    <submittedName>
        <fullName evidence="2">Uncharacterized protein</fullName>
    </submittedName>
</protein>
<dbReference type="EMBL" id="JAVEPI010000003">
    <property type="protein sequence ID" value="KAK1442598.1"/>
    <property type="molecule type" value="Genomic_DNA"/>
</dbReference>
<dbReference type="Proteomes" id="UP001230268">
    <property type="component" value="Unassembled WGS sequence"/>
</dbReference>
<evidence type="ECO:0000256" key="1">
    <source>
        <dbReference type="SAM" id="MobiDB-lite"/>
    </source>
</evidence>
<evidence type="ECO:0000313" key="2">
    <source>
        <dbReference type="EMBL" id="KAK1442598.1"/>
    </source>
</evidence>
<feature type="region of interest" description="Disordered" evidence="1">
    <location>
        <begin position="193"/>
        <end position="223"/>
    </location>
</feature>
<gene>
    <name evidence="2" type="ORF">BgAZ_301160</name>
</gene>